<dbReference type="PANTHER" id="PTHR43637">
    <property type="entry name" value="UPF0273 PROTEIN TM_0370"/>
    <property type="match status" value="1"/>
</dbReference>
<sequence>MTRRVPSSIPGLDEMIEGGFIENDVILLTGPPGAGKSTFGIQYLYKGVTEYNEPGVYVTLEESPARIMRNMWRHGWDLERAVKENKLRIIRSNPILYSKYIKEKQKTLSTTAEVATIEHLLKEIYSNIKEIGAKRLFIDSLTSLKISSDPVSVRHVILEFIRNVENMDCTTLITSEIQQHNANFNVEEYLCEGVIKMHVFRVSGNRNRAIEILKMRGVKHKETIHPYNIVDDGIVVYPSESVIGDECDTTDFISF</sequence>
<evidence type="ECO:0000313" key="5">
    <source>
        <dbReference type="Proteomes" id="UP000284763"/>
    </source>
</evidence>
<evidence type="ECO:0000259" key="3">
    <source>
        <dbReference type="PROSITE" id="PS51146"/>
    </source>
</evidence>
<dbReference type="InterPro" id="IPR014774">
    <property type="entry name" value="KaiC-like_dom"/>
</dbReference>
<dbReference type="InterPro" id="IPR010624">
    <property type="entry name" value="KaiC_dom"/>
</dbReference>
<reference evidence="4 5" key="1">
    <citation type="submission" date="2018-08" db="EMBL/GenBank/DDBJ databases">
        <title>The metabolism and importance of syntrophic acetate oxidation coupled to methane or sulfide production in haloalkaline environments.</title>
        <authorList>
            <person name="Timmers P.H.A."/>
            <person name="Vavourakis C.D."/>
            <person name="Sorokin D.Y."/>
            <person name="Sinninghe Damste J.S."/>
            <person name="Muyzer G."/>
            <person name="Stams A.J.M."/>
            <person name="Plugge C.M."/>
        </authorList>
    </citation>
    <scope>NUCLEOTIDE SEQUENCE [LARGE SCALE GENOMIC DNA]</scope>
    <source>
        <strain evidence="4">MSAO_Arc3</strain>
    </source>
</reference>
<evidence type="ECO:0000256" key="1">
    <source>
        <dbReference type="ARBA" id="ARBA00022741"/>
    </source>
</evidence>
<organism evidence="4 5">
    <name type="scientific">Methanosalsum natronophilum</name>
    <dbReference type="NCBI Taxonomy" id="768733"/>
    <lineage>
        <taxon>Archaea</taxon>
        <taxon>Methanobacteriati</taxon>
        <taxon>Methanobacteriota</taxon>
        <taxon>Stenosarchaea group</taxon>
        <taxon>Methanomicrobia</taxon>
        <taxon>Methanosarcinales</taxon>
        <taxon>Methanosarcinaceae</taxon>
        <taxon>Methanosalsum</taxon>
    </lineage>
</organism>
<dbReference type="SUPFAM" id="SSF52540">
    <property type="entry name" value="P-loop containing nucleoside triphosphate hydrolases"/>
    <property type="match status" value="1"/>
</dbReference>
<dbReference type="EMBL" id="QZAB01000168">
    <property type="protein sequence ID" value="RQD89047.1"/>
    <property type="molecule type" value="Genomic_DNA"/>
</dbReference>
<protein>
    <submittedName>
        <fullName evidence="4">Circadian clock protein KaiC</fullName>
    </submittedName>
</protein>
<feature type="domain" description="KaiC" evidence="3">
    <location>
        <begin position="3"/>
        <end position="250"/>
    </location>
</feature>
<dbReference type="AlphaFoldDB" id="A0A3R7VU20"/>
<dbReference type="PRINTS" id="PR01874">
    <property type="entry name" value="DNAREPAIRADA"/>
</dbReference>
<keyword evidence="2" id="KW-0067">ATP-binding</keyword>
<dbReference type="Pfam" id="PF06745">
    <property type="entry name" value="ATPase"/>
    <property type="match status" value="1"/>
</dbReference>
<name>A0A3R7VU20_9EURY</name>
<comment type="caution">
    <text evidence="4">The sequence shown here is derived from an EMBL/GenBank/DDBJ whole genome shotgun (WGS) entry which is preliminary data.</text>
</comment>
<dbReference type="Proteomes" id="UP000284763">
    <property type="component" value="Unassembled WGS sequence"/>
</dbReference>
<proteinExistence type="predicted"/>
<dbReference type="PROSITE" id="PS51146">
    <property type="entry name" value="KAIC"/>
    <property type="match status" value="1"/>
</dbReference>
<dbReference type="PANTHER" id="PTHR43637:SF1">
    <property type="entry name" value="UPF0273 PROTEIN TM_0370"/>
    <property type="match status" value="1"/>
</dbReference>
<keyword evidence="1" id="KW-0547">Nucleotide-binding</keyword>
<dbReference type="GO" id="GO:0005524">
    <property type="term" value="F:ATP binding"/>
    <property type="evidence" value="ECO:0007669"/>
    <property type="project" value="UniProtKB-KW"/>
</dbReference>
<gene>
    <name evidence="4" type="ORF">D5R95_02510</name>
</gene>
<dbReference type="InterPro" id="IPR027417">
    <property type="entry name" value="P-loop_NTPase"/>
</dbReference>
<evidence type="ECO:0000313" key="4">
    <source>
        <dbReference type="EMBL" id="RQD89047.1"/>
    </source>
</evidence>
<accession>A0A3R7VU20</accession>
<dbReference type="Gene3D" id="3.40.50.300">
    <property type="entry name" value="P-loop containing nucleotide triphosphate hydrolases"/>
    <property type="match status" value="1"/>
</dbReference>
<dbReference type="RefSeq" id="WP_259133759.1">
    <property type="nucleotide sequence ID" value="NZ_JANUCS010000003.1"/>
</dbReference>
<evidence type="ECO:0000256" key="2">
    <source>
        <dbReference type="ARBA" id="ARBA00022840"/>
    </source>
</evidence>